<feature type="region of interest" description="Disordered" evidence="1">
    <location>
        <begin position="377"/>
        <end position="422"/>
    </location>
</feature>
<dbReference type="Gene3D" id="2.40.70.10">
    <property type="entry name" value="Acid Proteases"/>
    <property type="match status" value="1"/>
</dbReference>
<dbReference type="Proteomes" id="UP000799118">
    <property type="component" value="Unassembled WGS sequence"/>
</dbReference>
<protein>
    <submittedName>
        <fullName evidence="2">Uncharacterized protein</fullName>
    </submittedName>
</protein>
<gene>
    <name evidence="2" type="ORF">BT96DRAFT_944788</name>
</gene>
<evidence type="ECO:0000313" key="3">
    <source>
        <dbReference type="Proteomes" id="UP000799118"/>
    </source>
</evidence>
<evidence type="ECO:0000256" key="1">
    <source>
        <dbReference type="SAM" id="MobiDB-lite"/>
    </source>
</evidence>
<feature type="compositionally biased region" description="Polar residues" evidence="1">
    <location>
        <begin position="318"/>
        <end position="338"/>
    </location>
</feature>
<proteinExistence type="predicted"/>
<dbReference type="SUPFAM" id="SSF50630">
    <property type="entry name" value="Acid proteases"/>
    <property type="match status" value="1"/>
</dbReference>
<dbReference type="OrthoDB" id="5535068at2759"/>
<dbReference type="CDD" id="cd00303">
    <property type="entry name" value="retropepsin_like"/>
    <property type="match status" value="1"/>
</dbReference>
<name>A0A6A4H3M1_9AGAR</name>
<keyword evidence="3" id="KW-1185">Reference proteome</keyword>
<reference evidence="2" key="1">
    <citation type="journal article" date="2019" name="Environ. Microbiol.">
        <title>Fungal ecological strategies reflected in gene transcription - a case study of two litter decomposers.</title>
        <authorList>
            <person name="Barbi F."/>
            <person name="Kohler A."/>
            <person name="Barry K."/>
            <person name="Baskaran P."/>
            <person name="Daum C."/>
            <person name="Fauchery L."/>
            <person name="Ihrmark K."/>
            <person name="Kuo A."/>
            <person name="LaButti K."/>
            <person name="Lipzen A."/>
            <person name="Morin E."/>
            <person name="Grigoriev I.V."/>
            <person name="Henrissat B."/>
            <person name="Lindahl B."/>
            <person name="Martin F."/>
        </authorList>
    </citation>
    <scope>NUCLEOTIDE SEQUENCE</scope>
    <source>
        <strain evidence="2">JB14</strain>
    </source>
</reference>
<dbReference type="InterPro" id="IPR021109">
    <property type="entry name" value="Peptidase_aspartic_dom_sf"/>
</dbReference>
<dbReference type="EMBL" id="ML769600">
    <property type="protein sequence ID" value="KAE9392278.1"/>
    <property type="molecule type" value="Genomic_DNA"/>
</dbReference>
<feature type="compositionally biased region" description="Polar residues" evidence="1">
    <location>
        <begin position="413"/>
        <end position="422"/>
    </location>
</feature>
<accession>A0A6A4H3M1</accession>
<dbReference type="AlphaFoldDB" id="A0A6A4H3M1"/>
<evidence type="ECO:0000313" key="2">
    <source>
        <dbReference type="EMBL" id="KAE9392278.1"/>
    </source>
</evidence>
<feature type="region of interest" description="Disordered" evidence="1">
    <location>
        <begin position="313"/>
        <end position="338"/>
    </location>
</feature>
<organism evidence="2 3">
    <name type="scientific">Gymnopus androsaceus JB14</name>
    <dbReference type="NCBI Taxonomy" id="1447944"/>
    <lineage>
        <taxon>Eukaryota</taxon>
        <taxon>Fungi</taxon>
        <taxon>Dikarya</taxon>
        <taxon>Basidiomycota</taxon>
        <taxon>Agaricomycotina</taxon>
        <taxon>Agaricomycetes</taxon>
        <taxon>Agaricomycetidae</taxon>
        <taxon>Agaricales</taxon>
        <taxon>Marasmiineae</taxon>
        <taxon>Omphalotaceae</taxon>
        <taxon>Gymnopus</taxon>
    </lineage>
</organism>
<sequence>MIPPTNNDFNMFIRQHPDGNLFAEINSCSEDSDDSSSDSESNITLTLLPLDSVFSVEDPHPAKLVLPHCLLSIVALLHPQQQPPIVAPVVQIVPSNSNTSGITNSLVNYIVLYSSDEVASNIQYLPEFDLDKPAKTWVTAEARHLRMYKLSKEVPVVRLKDLETFCCLGLKEPRFTKKLELEKYYNSFLKVAGPLLKNKTITSTDSDYYFVQGLPTKDLKYLMCVLPAANCLQASPPTMDAAYDLLKTKLNTHDWESDESVDKGTLKCLSNVKFSKDSKKINGPIVPKRPSLKKDDTKSSGLIESLTKEMQEIRASREPQSQRIPSFSNSNKHTRGTAFNRSCSTMLDVCSHESPMDRKEGLQPFYELAAPEPLLEPIPIDHDEVPSQPPIRNSKKSVSVPEPPNPINRNKGWHQSQPYRNPKLQTLSKPDVEMKDGNLIGSSPSLMKLIVDAAKTHREYTQKSVSAIFRDNKDGEDIGPQAISRGLHVPFEDAPKLKDFLVKYLSAVVASNKLYAMVTGIFEVVIAGHRFRAMIDTGSELTIGSRTFFKKVRLPLEIKGMKWSLKDVNREIEPLMGVLMDSDIWIGKYNFPHHIFISRHDLSNSWDIILGQSFLQCLTDPKSERNQYVICNPNKDKSRPFVEARAVTSDEDWDVPKDF</sequence>